<proteinExistence type="predicted"/>
<dbReference type="Proteomes" id="UP000008021">
    <property type="component" value="Chromosome 3"/>
</dbReference>
<reference evidence="1" key="1">
    <citation type="submission" date="2015-04" db="UniProtKB">
        <authorList>
            <consortium name="EnsemblPlants"/>
        </authorList>
    </citation>
    <scope>IDENTIFICATION</scope>
</reference>
<protein>
    <submittedName>
        <fullName evidence="1">Uncharacterized protein</fullName>
    </submittedName>
</protein>
<organism evidence="1">
    <name type="scientific">Oryza meridionalis</name>
    <dbReference type="NCBI Taxonomy" id="40149"/>
    <lineage>
        <taxon>Eukaryota</taxon>
        <taxon>Viridiplantae</taxon>
        <taxon>Streptophyta</taxon>
        <taxon>Embryophyta</taxon>
        <taxon>Tracheophyta</taxon>
        <taxon>Spermatophyta</taxon>
        <taxon>Magnoliopsida</taxon>
        <taxon>Liliopsida</taxon>
        <taxon>Poales</taxon>
        <taxon>Poaceae</taxon>
        <taxon>BOP clade</taxon>
        <taxon>Oryzoideae</taxon>
        <taxon>Oryzeae</taxon>
        <taxon>Oryzinae</taxon>
        <taxon>Oryza</taxon>
    </lineage>
</organism>
<dbReference type="Gramene" id="OMERI03G00180.1">
    <property type="protein sequence ID" value="OMERI03G00180.1"/>
    <property type="gene ID" value="OMERI03G00180"/>
</dbReference>
<name>A0A0E0CTQ5_9ORYZ</name>
<dbReference type="AlphaFoldDB" id="A0A0E0CTQ5"/>
<reference evidence="1" key="2">
    <citation type="submission" date="2018-05" db="EMBL/GenBank/DDBJ databases">
        <title>OmerRS3 (Oryza meridionalis Reference Sequence Version 3).</title>
        <authorList>
            <person name="Zhang J."/>
            <person name="Kudrna D."/>
            <person name="Lee S."/>
            <person name="Talag J."/>
            <person name="Welchert J."/>
            <person name="Wing R.A."/>
        </authorList>
    </citation>
    <scope>NUCLEOTIDE SEQUENCE [LARGE SCALE GENOMIC DNA]</scope>
    <source>
        <strain evidence="1">cv. OR44</strain>
    </source>
</reference>
<evidence type="ECO:0000313" key="2">
    <source>
        <dbReference type="Proteomes" id="UP000008021"/>
    </source>
</evidence>
<dbReference type="HOGENOM" id="CLU_2296191_0_0_1"/>
<evidence type="ECO:0000313" key="1">
    <source>
        <dbReference type="EnsemblPlants" id="OMERI03G00180.1"/>
    </source>
</evidence>
<keyword evidence="2" id="KW-1185">Reference proteome</keyword>
<accession>A0A0E0CTQ5</accession>
<sequence length="101" mass="11207">MVVGLEVGWRRATDQLRWRPRVTQVEMVVLELVGNVPYDYAFGHGNSPRSIVEVPLFPRQRSLGENHVHSFGRVMTASFGIATFVKVSFSALGCCCRPGGD</sequence>
<dbReference type="EnsemblPlants" id="OMERI03G00180.1">
    <property type="protein sequence ID" value="OMERI03G00180.1"/>
    <property type="gene ID" value="OMERI03G00180"/>
</dbReference>